<evidence type="ECO:0008006" key="5">
    <source>
        <dbReference type="Google" id="ProtNLM"/>
    </source>
</evidence>
<dbReference type="InterPro" id="IPR055446">
    <property type="entry name" value="RecD2_N_OB"/>
</dbReference>
<evidence type="ECO:0000259" key="1">
    <source>
        <dbReference type="Pfam" id="PF14490"/>
    </source>
</evidence>
<dbReference type="EMBL" id="BSEC01000004">
    <property type="protein sequence ID" value="GLI95536.1"/>
    <property type="molecule type" value="Genomic_DNA"/>
</dbReference>
<reference evidence="3" key="1">
    <citation type="journal article" date="2023" name="Int. J. Syst. Evol. Microbiol.">
        <title>Methylocystis iwaonis sp. nov., a type II methane-oxidizing bacterium from surface soil of a rice paddy field in Japan, and emended description of the genus Methylocystis (ex Whittenbury et al. 1970) Bowman et al. 1993.</title>
        <authorList>
            <person name="Kaise H."/>
            <person name="Sawadogo J.B."/>
            <person name="Alam M.S."/>
            <person name="Ueno C."/>
            <person name="Dianou D."/>
            <person name="Shinjo R."/>
            <person name="Asakawa S."/>
        </authorList>
    </citation>
    <scope>NUCLEOTIDE SEQUENCE</scope>
    <source>
        <strain evidence="3">LMG27198</strain>
    </source>
</reference>
<dbReference type="InterPro" id="IPR027417">
    <property type="entry name" value="P-loop_NTPase"/>
</dbReference>
<dbReference type="Pfam" id="PF14490">
    <property type="entry name" value="HHH_RecD2"/>
    <property type="match status" value="1"/>
</dbReference>
<evidence type="ECO:0000259" key="2">
    <source>
        <dbReference type="Pfam" id="PF23139"/>
    </source>
</evidence>
<name>A0A9W6GZ07_9HYPH</name>
<proteinExistence type="predicted"/>
<dbReference type="SUPFAM" id="SSF52540">
    <property type="entry name" value="P-loop containing nucleoside triphosphate hydrolases"/>
    <property type="match status" value="1"/>
</dbReference>
<evidence type="ECO:0000313" key="4">
    <source>
        <dbReference type="Proteomes" id="UP001144323"/>
    </source>
</evidence>
<dbReference type="InterPro" id="IPR029493">
    <property type="entry name" value="RecD2-like_HHH"/>
</dbReference>
<dbReference type="SUPFAM" id="SSF47781">
    <property type="entry name" value="RuvA domain 2-like"/>
    <property type="match status" value="1"/>
</dbReference>
<accession>A0A9W6GZ07</accession>
<dbReference type="Pfam" id="PF14520">
    <property type="entry name" value="HHH_5"/>
    <property type="match status" value="1"/>
</dbReference>
<dbReference type="InterPro" id="IPR010994">
    <property type="entry name" value="RuvA_2-like"/>
</dbReference>
<dbReference type="Gene3D" id="1.10.10.2220">
    <property type="match status" value="1"/>
</dbReference>
<dbReference type="Gene3D" id="1.10.150.20">
    <property type="entry name" value="5' to 3' exonuclease, C-terminal subdomain"/>
    <property type="match status" value="1"/>
</dbReference>
<keyword evidence="4" id="KW-1185">Reference proteome</keyword>
<evidence type="ECO:0000313" key="3">
    <source>
        <dbReference type="EMBL" id="GLI95536.1"/>
    </source>
</evidence>
<dbReference type="Pfam" id="PF23139">
    <property type="entry name" value="OB_YrrC"/>
    <property type="match status" value="1"/>
</dbReference>
<gene>
    <name evidence="3" type="ORF">LMG27198_45280</name>
</gene>
<protein>
    <recommendedName>
        <fullName evidence="5">ATP-dependent RecD-like DNA helicase</fullName>
    </recommendedName>
</protein>
<dbReference type="Proteomes" id="UP001144323">
    <property type="component" value="Unassembled WGS sequence"/>
</dbReference>
<feature type="domain" description="ATP-dependent RecD2 DNA helicase-like helix-hairpin-helix" evidence="1">
    <location>
        <begin position="150"/>
        <end position="239"/>
    </location>
</feature>
<feature type="domain" description="ATP-dependent RecD2 DNA helicase OB-fold" evidence="2">
    <location>
        <begin position="12"/>
        <end position="85"/>
    </location>
</feature>
<dbReference type="AlphaFoldDB" id="A0A9W6GZ07"/>
<organism evidence="3 4">
    <name type="scientific">Methylocystis echinoides</name>
    <dbReference type="NCBI Taxonomy" id="29468"/>
    <lineage>
        <taxon>Bacteria</taxon>
        <taxon>Pseudomonadati</taxon>
        <taxon>Pseudomonadota</taxon>
        <taxon>Alphaproteobacteria</taxon>
        <taxon>Hyphomicrobiales</taxon>
        <taxon>Methylocystaceae</taxon>
        <taxon>Methylocystis</taxon>
    </lineage>
</organism>
<sequence length="325" mass="35158">MQPSVNSTQPKETLVGSVERVTFHNEDNGFAVLKVKARGKRDLVPVVGHVASISAGEFIHAVGVWTTDRAHGLQFKADFLKTTPPTTAEGIEKYLGSGMVRGIGPVLAKRIVAAFGEKTFEIIEAEPERMREVSGIGEFRAGKIVAGWAEQKAVRDIMVFLHANGVGTSRAVRIFKTYGHGAIQVMTENPYRLARDIRGIGFKTADAIAMKLGMAREAPQRVRAGISYALQEAMDEGHCGLPVEELVKLTVTLLDVDERIVRSALNAELADGEVVADSIEGKPCVFLRGLHLAERGAADRLLALARGAPPWPTVDRHGIRTPLLG</sequence>
<comment type="caution">
    <text evidence="3">The sequence shown here is derived from an EMBL/GenBank/DDBJ whole genome shotgun (WGS) entry which is preliminary data.</text>
</comment>